<dbReference type="Proteomes" id="UP000006903">
    <property type="component" value="Chromosome"/>
</dbReference>
<evidence type="ECO:0000313" key="8">
    <source>
        <dbReference type="Proteomes" id="UP000006903"/>
    </source>
</evidence>
<dbReference type="GeneID" id="7171656"/>
<dbReference type="PROSITE" id="PS00136">
    <property type="entry name" value="SUBTILASE_ASP"/>
    <property type="match status" value="1"/>
</dbReference>
<evidence type="ECO:0000259" key="6">
    <source>
        <dbReference type="Pfam" id="PF00082"/>
    </source>
</evidence>
<dbReference type="STRING" id="490899.DKAM_1274"/>
<dbReference type="InterPro" id="IPR023827">
    <property type="entry name" value="Peptidase_S8_Asp-AS"/>
</dbReference>
<proteinExistence type="inferred from homology"/>
<dbReference type="PANTHER" id="PTHR43806:SF11">
    <property type="entry name" value="CEREVISIN-RELATED"/>
    <property type="match status" value="1"/>
</dbReference>
<dbReference type="Pfam" id="PF00082">
    <property type="entry name" value="Peptidase_S8"/>
    <property type="match status" value="1"/>
</dbReference>
<dbReference type="PROSITE" id="PS00137">
    <property type="entry name" value="SUBTILASE_HIS"/>
    <property type="match status" value="1"/>
</dbReference>
<dbReference type="GO" id="GO:0004252">
    <property type="term" value="F:serine-type endopeptidase activity"/>
    <property type="evidence" value="ECO:0007669"/>
    <property type="project" value="InterPro"/>
</dbReference>
<accession>B8D669</accession>
<dbReference type="RefSeq" id="WP_012608941.1">
    <property type="nucleotide sequence ID" value="NC_011766.1"/>
</dbReference>
<dbReference type="InterPro" id="IPR050131">
    <property type="entry name" value="Peptidase_S8_subtilisin-like"/>
</dbReference>
<dbReference type="KEGG" id="dka:DKAM_1274"/>
<comment type="similarity">
    <text evidence="1 5">Belongs to the peptidase S8 family.</text>
</comment>
<dbReference type="PROSITE" id="PS00138">
    <property type="entry name" value="SUBTILASE_SER"/>
    <property type="match status" value="1"/>
</dbReference>
<evidence type="ECO:0000256" key="3">
    <source>
        <dbReference type="ARBA" id="ARBA00022801"/>
    </source>
</evidence>
<keyword evidence="4 5" id="KW-0720">Serine protease</keyword>
<dbReference type="eggNOG" id="arCOG00704">
    <property type="taxonomic scope" value="Archaea"/>
</dbReference>
<reference evidence="7 8" key="1">
    <citation type="journal article" date="2009" name="J. Bacteriol.">
        <title>Complete genome sequence of the anaerobic, protein-degrading hyperthermophilic crenarchaeon Desulfurococcus kamchatkensis.</title>
        <authorList>
            <person name="Ravin N.V."/>
            <person name="Mardanov A.V."/>
            <person name="Beletsky A.V."/>
            <person name="Kublanov I.V."/>
            <person name="Kolganova T.V."/>
            <person name="Lebedinsky A.V."/>
            <person name="Chernyh N.A."/>
            <person name="Bonch-Osmolovskaya E.A."/>
            <person name="Skryabin K.G."/>
        </authorList>
    </citation>
    <scope>NUCLEOTIDE SEQUENCE [LARGE SCALE GENOMIC DNA]</scope>
    <source>
        <strain evidence="8">DSM 18924 / JCM 16383 / VKM B-2413 / 1221n</strain>
    </source>
</reference>
<dbReference type="PRINTS" id="PR00723">
    <property type="entry name" value="SUBTILISIN"/>
</dbReference>
<evidence type="ECO:0000256" key="1">
    <source>
        <dbReference type="ARBA" id="ARBA00011073"/>
    </source>
</evidence>
<evidence type="ECO:0000313" key="7">
    <source>
        <dbReference type="EMBL" id="ACL11600.1"/>
    </source>
</evidence>
<dbReference type="InterPro" id="IPR036852">
    <property type="entry name" value="Peptidase_S8/S53_dom_sf"/>
</dbReference>
<dbReference type="InterPro" id="IPR023828">
    <property type="entry name" value="Peptidase_S8_Ser-AS"/>
</dbReference>
<dbReference type="PROSITE" id="PS51892">
    <property type="entry name" value="SUBTILASE"/>
    <property type="match status" value="1"/>
</dbReference>
<dbReference type="HOGENOM" id="CLU_265166_0_0_2"/>
<keyword evidence="2 5" id="KW-0645">Protease</keyword>
<sequence length="1283" mass="140913">MGSHKIYHVLFVLTIILAVLFSGVSLAAATPLKVENVKRVTDIINRVDGDYVSLVVVIDKSTPLNTVEDLYNRLQNTKFTYNGAELNLVSSRLIRDKLGNYVFKVFGPKELVTNIFQNAGGVVLSNVLVKPALTLMNMKIDEKSIDTAPVKEIPEVDTMFVRQITGVDTVEEKYGLNGEGVIVAVVDTGVDYGHPNLRDKLTYYKGQYYDLDGELVNITEPLVLDADESQVILFNGFTATNGLITIPNGTVFHVITPSQLDIQVTADITLNVTGITSASGVYMVGLTYLSLVGASKPVVRFLVLADPVDPGVYTELYVDFNNNRVFTDSVDMRASYYGDRILVSPNPANPSYSFGVAGGFFYDLGWWFGSGRFLPGWDLKGRYLSIFYDFNGHGTACASAIGGNDVLYGGLLQGIAPGTKIIGVKALYSGNTELGMMWAAGFDSDPSTGLLYYTGSRRADIISNSWGISSFIYDISGSGYDFTSMLENGLVTPGFLDPSYPGIIIVQAAGNGGGGYGTVTSPGSAAGVITVGASTSWWPYYLLYGYANITWDQIISWAARGPTPAGYLKPDVVNVGAYGFTASVIGWNRAKYTVFSGTSYATPLTAGSVALILSALIQKYGEQGRYTNPFTVKQILMNTADYLNYPPLDQGAGRVNVYRAVSSILENSEPLIYSKSYYSGVSSKLSELWFYYWRDYIPVSLLQWYGVAIFPSNPSIPSSWSTLGHYGVYVPDIPRGLSRVFDISIVNPTQTPIQVSLSSVKFTASSVKTYNLTLSLLRGMSDYSSYLILNREDIPSDVALMSVEVNMPFKYFDGDGDYIPDYDALVYAYIWVNDTDRNGYPYDPTRPNNPLQVGEVAYVNYGLHTSSYNRLQITAPLYWLNTFASYYGDAKLVVRCRLWNDTDTSKGFYELVNITIPVTITYYKVVPDTSITLPTTIFTVNPGRNITLYGTISTTSSTVPTVYQSYIKVVVNYGSIQQIYYVPLTYTVVASLTPGIQTTLNPLNDVSSPMPTSHLRGENDWGWRYEAGDWRFFYVNVSSPSIAYLQVTASWSLPNTSLVAYTLGPNGLFAGFFLGESVSWHLHMGSGIFMWHATGGAGGNSSTIIFPSTSYRYGLYPSKKPTLGIYTIIVRTVLFDSSTNLEKFTLTVTPVTIPQRLPSVSMPASGTATLMVRFPYPVTESSAVADVSSYPALSSQSRSIRAFAVSPVGYTGYYPPYYTFSYTLSWANTGSPLDRQDISLIVSMTTPSLPVYSRYGSSYYVNTTTYIIEDWVITGLNYSWLLT</sequence>
<keyword evidence="3 5" id="KW-0378">Hydrolase</keyword>
<dbReference type="Gene3D" id="3.40.50.200">
    <property type="entry name" value="Peptidase S8/S53 domain"/>
    <property type="match status" value="2"/>
</dbReference>
<feature type="domain" description="Peptidase S8/S53" evidence="6">
    <location>
        <begin position="178"/>
        <end position="652"/>
    </location>
</feature>
<protein>
    <submittedName>
        <fullName evidence="7">Subtilisin-like serine protease</fullName>
    </submittedName>
</protein>
<dbReference type="GO" id="GO:0006508">
    <property type="term" value="P:proteolysis"/>
    <property type="evidence" value="ECO:0007669"/>
    <property type="project" value="UniProtKB-KW"/>
</dbReference>
<dbReference type="SUPFAM" id="SSF52743">
    <property type="entry name" value="Subtilisin-like"/>
    <property type="match status" value="1"/>
</dbReference>
<evidence type="ECO:0000256" key="4">
    <source>
        <dbReference type="ARBA" id="ARBA00022825"/>
    </source>
</evidence>
<dbReference type="InterPro" id="IPR015500">
    <property type="entry name" value="Peptidase_S8_subtilisin-rel"/>
</dbReference>
<name>B8D669_DESA1</name>
<gene>
    <name evidence="7" type="ordered locus">DKAM_1274</name>
</gene>
<dbReference type="InterPro" id="IPR022398">
    <property type="entry name" value="Peptidase_S8_His-AS"/>
</dbReference>
<evidence type="ECO:0000256" key="2">
    <source>
        <dbReference type="ARBA" id="ARBA00022670"/>
    </source>
</evidence>
<evidence type="ECO:0000256" key="5">
    <source>
        <dbReference type="RuleBase" id="RU003355"/>
    </source>
</evidence>
<dbReference type="EMBL" id="CP001140">
    <property type="protein sequence ID" value="ACL11600.1"/>
    <property type="molecule type" value="Genomic_DNA"/>
</dbReference>
<organism evidence="7 8">
    <name type="scientific">Desulfurococcus amylolyticus (strain DSM 18924 / JCM 16383 / VKM B-2413 / 1221n)</name>
    <name type="common">Desulfurococcus kamchatkensis</name>
    <dbReference type="NCBI Taxonomy" id="490899"/>
    <lineage>
        <taxon>Archaea</taxon>
        <taxon>Thermoproteota</taxon>
        <taxon>Thermoprotei</taxon>
        <taxon>Desulfurococcales</taxon>
        <taxon>Desulfurococcaceae</taxon>
        <taxon>Desulfurococcus</taxon>
    </lineage>
</organism>
<dbReference type="PANTHER" id="PTHR43806">
    <property type="entry name" value="PEPTIDASE S8"/>
    <property type="match status" value="1"/>
</dbReference>
<dbReference type="InterPro" id="IPR000209">
    <property type="entry name" value="Peptidase_S8/S53_dom"/>
</dbReference>